<keyword evidence="1" id="KW-0732">Signal</keyword>
<evidence type="ECO:0000259" key="2">
    <source>
        <dbReference type="Pfam" id="PF25183"/>
    </source>
</evidence>
<dbReference type="PANTHER" id="PTHR30069">
    <property type="entry name" value="TONB-DEPENDENT OUTER MEMBRANE RECEPTOR"/>
    <property type="match status" value="1"/>
</dbReference>
<evidence type="ECO:0000313" key="4">
    <source>
        <dbReference type="Proteomes" id="UP000607559"/>
    </source>
</evidence>
<dbReference type="EMBL" id="BMJC01000001">
    <property type="protein sequence ID" value="GGA85868.1"/>
    <property type="molecule type" value="Genomic_DNA"/>
</dbReference>
<comment type="caution">
    <text evidence="3">The sequence shown here is derived from an EMBL/GenBank/DDBJ whole genome shotgun (WGS) entry which is preliminary data.</text>
</comment>
<evidence type="ECO:0000313" key="3">
    <source>
        <dbReference type="EMBL" id="GGA85868.1"/>
    </source>
</evidence>
<dbReference type="RefSeq" id="WP_188928443.1">
    <property type="nucleotide sequence ID" value="NZ_BMJC01000001.1"/>
</dbReference>
<reference evidence="3" key="1">
    <citation type="journal article" date="2014" name="Int. J. Syst. Evol. Microbiol.">
        <title>Complete genome sequence of Corynebacterium casei LMG S-19264T (=DSM 44701T), isolated from a smear-ripened cheese.</title>
        <authorList>
            <consortium name="US DOE Joint Genome Institute (JGI-PGF)"/>
            <person name="Walter F."/>
            <person name="Albersmeier A."/>
            <person name="Kalinowski J."/>
            <person name="Ruckert C."/>
        </authorList>
    </citation>
    <scope>NUCLEOTIDE SEQUENCE</scope>
    <source>
        <strain evidence="3">CGMCC 1.15448</strain>
    </source>
</reference>
<dbReference type="InterPro" id="IPR057601">
    <property type="entry name" value="Oar-like_b-barrel"/>
</dbReference>
<dbReference type="InterPro" id="IPR008969">
    <property type="entry name" value="CarboxyPept-like_regulatory"/>
</dbReference>
<dbReference type="InterPro" id="IPR039426">
    <property type="entry name" value="TonB-dep_rcpt-like"/>
</dbReference>
<feature type="chain" id="PRO_5035208601" evidence="1">
    <location>
        <begin position="27"/>
        <end position="1056"/>
    </location>
</feature>
<accession>A0A8J2XQP4</accession>
<keyword evidence="4" id="KW-1185">Reference proteome</keyword>
<dbReference type="Proteomes" id="UP000607559">
    <property type="component" value="Unassembled WGS sequence"/>
</dbReference>
<gene>
    <name evidence="3" type="ORF">GCM10011511_06160</name>
</gene>
<dbReference type="PANTHER" id="PTHR30069:SF46">
    <property type="entry name" value="OAR PROTEIN"/>
    <property type="match status" value="1"/>
</dbReference>
<dbReference type="GO" id="GO:0044718">
    <property type="term" value="P:siderophore transmembrane transport"/>
    <property type="evidence" value="ECO:0007669"/>
    <property type="project" value="TreeGrafter"/>
</dbReference>
<proteinExistence type="predicted"/>
<dbReference type="Gene3D" id="2.60.40.1120">
    <property type="entry name" value="Carboxypeptidase-like, regulatory domain"/>
    <property type="match status" value="1"/>
</dbReference>
<feature type="signal peptide" evidence="1">
    <location>
        <begin position="1"/>
        <end position="26"/>
    </location>
</feature>
<dbReference type="Pfam" id="PF25183">
    <property type="entry name" value="OMP_b-brl_4"/>
    <property type="match status" value="1"/>
</dbReference>
<dbReference type="SUPFAM" id="SSF56935">
    <property type="entry name" value="Porins"/>
    <property type="match status" value="1"/>
</dbReference>
<dbReference type="AlphaFoldDB" id="A0A8J2XQP4"/>
<reference evidence="3" key="2">
    <citation type="submission" date="2020-09" db="EMBL/GenBank/DDBJ databases">
        <authorList>
            <person name="Sun Q."/>
            <person name="Zhou Y."/>
        </authorList>
    </citation>
    <scope>NUCLEOTIDE SEQUENCE</scope>
    <source>
        <strain evidence="3">CGMCC 1.15448</strain>
    </source>
</reference>
<dbReference type="GO" id="GO:0015344">
    <property type="term" value="F:siderophore uptake transmembrane transporter activity"/>
    <property type="evidence" value="ECO:0007669"/>
    <property type="project" value="TreeGrafter"/>
</dbReference>
<dbReference type="GO" id="GO:0009279">
    <property type="term" value="C:cell outer membrane"/>
    <property type="evidence" value="ECO:0007669"/>
    <property type="project" value="TreeGrafter"/>
</dbReference>
<evidence type="ECO:0000256" key="1">
    <source>
        <dbReference type="SAM" id="SignalP"/>
    </source>
</evidence>
<name>A0A8J2XQP4_9BACT</name>
<dbReference type="Pfam" id="PF13620">
    <property type="entry name" value="CarboxypepD_reg"/>
    <property type="match status" value="1"/>
</dbReference>
<organism evidence="3 4">
    <name type="scientific">Puia dinghuensis</name>
    <dbReference type="NCBI Taxonomy" id="1792502"/>
    <lineage>
        <taxon>Bacteria</taxon>
        <taxon>Pseudomonadati</taxon>
        <taxon>Bacteroidota</taxon>
        <taxon>Chitinophagia</taxon>
        <taxon>Chitinophagales</taxon>
        <taxon>Chitinophagaceae</taxon>
        <taxon>Puia</taxon>
    </lineage>
</organism>
<sequence length="1056" mass="116904">MKSTLLVKRFLAVACLFLTFSGSLFAQSGGSAISGLVYEESGKVIEAATISVRNTATGFTTTTITDKKGYFELRDLPVGPYDIEVSAVGAQTTVLKNNVLNLGDRLVLYKIPLSKSATTLSEVTVRSNSFNNSVDRLGTGTAVSARAIQKIPLVTRNYTDLMVLSPLANGASLAGAKAGGTGYMLDGVSNRRATFGGISDAQFSISSETIREFEVSTNSYDVTNGRGSGGVVKAITKSGTNTLSGASWGYYGANSLAANKDINGNHLINNYKIAQFGGLLSGPIIKDKVHFLIAYDQYNNTIPFRAYDFTFAGATQAQAEKNLGITQANLQTIVNTLESPAFGFPTTRQYFGTISIQQRTQNAFAKFDWNINKKNLLTLKYNYLHFVDPNKLKSAGLLSTQYTGVEIDNSLMLGLRTEFNPHTTNELKLQFSSYRKFLNFLDNHVPEGFVNVNSTFSDGTTGNITVAFGDQNWVPERDASDVVQIIDYLRYTTGNLHFVFGTDNNINNITDRLSHDQQGQFYYASIADLQNNNPYRFNRKIPLNGTNPMVHVPLIELGVFAQMETNLRPNLNLTVGLRWDGQVIGNAPTYNPLLQEELGVNTHVVPFDAKNIQPRANLIWDVHGDGRDIVKVGAGLFASELTTQPITFSHIDNGVDFRQIDIRKNVPPAQWALYQKDFNAVPGVAYYNSLTTKQPATVLLLDKHLKNPLTFKTSASYYHYFNNWFRMGANIYFDNTWDNFYLYDLNLKRTPEFVTNEGRAIYVPASTLSNSTSTSYLPILANSRIAADFNQVRYFSNATWASQYFGAMIEAAAQIGRDGTFTISYAKGKATGTPPYDSGDPRNANFSVGSSYWDYSSYGKSWHSDGDQPNKIVALFLSPSFYGFSISSSFQAYQNTRYSAYVNKDIIGEANDGTDLAYIYDPNNPATPASIASGMKSLLQKTSPQFRQFLMDNFGKFAPYNGGIMPWRTQWNLSAAYDLKLGGTHKLTFRADIFNVLNLINYKWGGYTQIINTNLYNVTGFDQASHSFTYSVNQNAGTLQKTANYYSVQFGARYSF</sequence>
<dbReference type="SUPFAM" id="SSF49464">
    <property type="entry name" value="Carboxypeptidase regulatory domain-like"/>
    <property type="match status" value="1"/>
</dbReference>
<feature type="domain" description="TonB-dependent transporter Oar-like beta-barrel" evidence="2">
    <location>
        <begin position="235"/>
        <end position="1004"/>
    </location>
</feature>
<protein>
    <submittedName>
        <fullName evidence="3">Cell envelope biogenesis protein OmpA</fullName>
    </submittedName>
</protein>